<evidence type="ECO:0000256" key="1">
    <source>
        <dbReference type="ARBA" id="ARBA00007465"/>
    </source>
</evidence>
<dbReference type="PANTHER" id="PTHR11831:SF4">
    <property type="entry name" value="SMALL RIBOSOMAL SUBUNIT PROTEIN US4M"/>
    <property type="match status" value="1"/>
</dbReference>
<dbReference type="GO" id="GO:0019843">
    <property type="term" value="F:rRNA binding"/>
    <property type="evidence" value="ECO:0007669"/>
    <property type="project" value="UniProtKB-UniRule"/>
</dbReference>
<evidence type="ECO:0000256" key="4">
    <source>
        <dbReference type="ARBA" id="ARBA00022980"/>
    </source>
</evidence>
<evidence type="ECO:0000256" key="7">
    <source>
        <dbReference type="HAMAP-Rule" id="MF_01306"/>
    </source>
</evidence>
<organism evidence="12 13">
    <name type="scientific">Pigmentiphaga humi</name>
    <dbReference type="NCBI Taxonomy" id="2478468"/>
    <lineage>
        <taxon>Bacteria</taxon>
        <taxon>Pseudomonadati</taxon>
        <taxon>Pseudomonadota</taxon>
        <taxon>Betaproteobacteria</taxon>
        <taxon>Burkholderiales</taxon>
        <taxon>Alcaligenaceae</taxon>
        <taxon>Pigmentiphaga</taxon>
    </lineage>
</organism>
<feature type="region of interest" description="Disordered" evidence="9">
    <location>
        <begin position="31"/>
        <end position="50"/>
    </location>
</feature>
<feature type="domain" description="Small ribosomal subunit protein uS4 N-terminal" evidence="11">
    <location>
        <begin position="3"/>
        <end position="96"/>
    </location>
</feature>
<feature type="domain" description="RNA-binding S4" evidence="10">
    <location>
        <begin position="97"/>
        <end position="161"/>
    </location>
</feature>
<dbReference type="Gene3D" id="3.10.290.10">
    <property type="entry name" value="RNA-binding S4 domain"/>
    <property type="match status" value="1"/>
</dbReference>
<evidence type="ECO:0000259" key="10">
    <source>
        <dbReference type="SMART" id="SM00363"/>
    </source>
</evidence>
<dbReference type="Pfam" id="PF00163">
    <property type="entry name" value="Ribosomal_S4"/>
    <property type="match status" value="1"/>
</dbReference>
<dbReference type="Proteomes" id="UP000277294">
    <property type="component" value="Unassembled WGS sequence"/>
</dbReference>
<dbReference type="HAMAP" id="MF_01306_B">
    <property type="entry name" value="Ribosomal_uS4_B"/>
    <property type="match status" value="1"/>
</dbReference>
<evidence type="ECO:0000256" key="6">
    <source>
        <dbReference type="ARBA" id="ARBA00035254"/>
    </source>
</evidence>
<dbReference type="CDD" id="cd00165">
    <property type="entry name" value="S4"/>
    <property type="match status" value="1"/>
</dbReference>
<dbReference type="Pfam" id="PF01479">
    <property type="entry name" value="S4"/>
    <property type="match status" value="1"/>
</dbReference>
<dbReference type="SUPFAM" id="SSF55174">
    <property type="entry name" value="Alpha-L RNA-binding motif"/>
    <property type="match status" value="1"/>
</dbReference>
<comment type="similarity">
    <text evidence="1 7 8">Belongs to the universal ribosomal protein uS4 family.</text>
</comment>
<protein>
    <recommendedName>
        <fullName evidence="6 7">Small ribosomal subunit protein uS4</fullName>
    </recommendedName>
</protein>
<dbReference type="PANTHER" id="PTHR11831">
    <property type="entry name" value="30S 40S RIBOSOMAL PROTEIN"/>
    <property type="match status" value="1"/>
</dbReference>
<dbReference type="NCBIfam" id="NF003717">
    <property type="entry name" value="PRK05327.1"/>
    <property type="match status" value="1"/>
</dbReference>
<dbReference type="RefSeq" id="WP_124078527.1">
    <property type="nucleotide sequence ID" value="NZ_UWPJ01000011.1"/>
</dbReference>
<keyword evidence="2 7" id="KW-0699">rRNA-binding</keyword>
<evidence type="ECO:0000259" key="11">
    <source>
        <dbReference type="SMART" id="SM01390"/>
    </source>
</evidence>
<dbReference type="InterPro" id="IPR018079">
    <property type="entry name" value="Ribosomal_uS4_CS"/>
</dbReference>
<evidence type="ECO:0000256" key="8">
    <source>
        <dbReference type="RuleBase" id="RU003699"/>
    </source>
</evidence>
<evidence type="ECO:0000256" key="9">
    <source>
        <dbReference type="SAM" id="MobiDB-lite"/>
    </source>
</evidence>
<accession>A0A3P4AYM4</accession>
<evidence type="ECO:0000256" key="2">
    <source>
        <dbReference type="ARBA" id="ARBA00022730"/>
    </source>
</evidence>
<evidence type="ECO:0000313" key="13">
    <source>
        <dbReference type="Proteomes" id="UP000277294"/>
    </source>
</evidence>
<dbReference type="GO" id="GO:0015935">
    <property type="term" value="C:small ribosomal subunit"/>
    <property type="evidence" value="ECO:0007669"/>
    <property type="project" value="InterPro"/>
</dbReference>
<dbReference type="EMBL" id="UWPJ01000011">
    <property type="protein sequence ID" value="VCU69179.1"/>
    <property type="molecule type" value="Genomic_DNA"/>
</dbReference>
<dbReference type="FunFam" id="1.10.1050.10:FF:000001">
    <property type="entry name" value="30S ribosomal protein S4"/>
    <property type="match status" value="1"/>
</dbReference>
<comment type="function">
    <text evidence="7">One of the primary rRNA binding proteins, it binds directly to 16S rRNA where it nucleates assembly of the body of the 30S subunit.</text>
</comment>
<dbReference type="FunFam" id="3.10.290.10:FF:000001">
    <property type="entry name" value="30S ribosomal protein S4"/>
    <property type="match status" value="1"/>
</dbReference>
<dbReference type="OrthoDB" id="9803672at2"/>
<evidence type="ECO:0000256" key="3">
    <source>
        <dbReference type="ARBA" id="ARBA00022884"/>
    </source>
</evidence>
<dbReference type="SMART" id="SM00363">
    <property type="entry name" value="S4"/>
    <property type="match status" value="1"/>
</dbReference>
<evidence type="ECO:0000256" key="5">
    <source>
        <dbReference type="ARBA" id="ARBA00023274"/>
    </source>
</evidence>
<dbReference type="InterPro" id="IPR036986">
    <property type="entry name" value="S4_RNA-bd_sf"/>
</dbReference>
<comment type="function">
    <text evidence="7">With S5 and S12 plays an important role in translational accuracy.</text>
</comment>
<dbReference type="GO" id="GO:0003735">
    <property type="term" value="F:structural constituent of ribosome"/>
    <property type="evidence" value="ECO:0007669"/>
    <property type="project" value="InterPro"/>
</dbReference>
<keyword evidence="5 7" id="KW-0687">Ribonucleoprotein</keyword>
<keyword evidence="3 7" id="KW-0694">RNA-binding</keyword>
<dbReference type="AlphaFoldDB" id="A0A3P4AYM4"/>
<dbReference type="Gene3D" id="1.10.1050.10">
    <property type="entry name" value="Ribosomal Protein S4 Delta 41, Chain A, domain 1"/>
    <property type="match status" value="1"/>
</dbReference>
<keyword evidence="13" id="KW-1185">Reference proteome</keyword>
<gene>
    <name evidence="7 12" type="primary">rpsD</name>
    <name evidence="12" type="ORF">PIGHUM_01239</name>
</gene>
<dbReference type="InterPro" id="IPR022801">
    <property type="entry name" value="Ribosomal_uS4"/>
</dbReference>
<dbReference type="InterPro" id="IPR005709">
    <property type="entry name" value="Ribosomal_uS4_bac-type"/>
</dbReference>
<proteinExistence type="inferred from homology"/>
<dbReference type="InterPro" id="IPR001912">
    <property type="entry name" value="Ribosomal_uS4_N"/>
</dbReference>
<sequence>MARYIGPKCKLSRREGTDLFLKSARRSLDSKCKLESKPGQHGRTSGARTSDYGLQLREKQKLKRMYGILEKQFRKYFEEADRRKGNTGENLIQLLESRLDNVVYRMGFGSTRAEARQLVSHKALMLNGHTANVPSIIVKAGDVIAIREKAKKQARIQESLQLASSQGMPQWVSVDQTKLEGTFKQAPDRADVARDVNESMVVELYSR</sequence>
<dbReference type="PROSITE" id="PS00632">
    <property type="entry name" value="RIBOSOMAL_S4"/>
    <property type="match status" value="1"/>
</dbReference>
<dbReference type="GO" id="GO:0042274">
    <property type="term" value="P:ribosomal small subunit biogenesis"/>
    <property type="evidence" value="ECO:0007669"/>
    <property type="project" value="TreeGrafter"/>
</dbReference>
<name>A0A3P4AYM4_9BURK</name>
<dbReference type="SMART" id="SM01390">
    <property type="entry name" value="Ribosomal_S4"/>
    <property type="match status" value="1"/>
</dbReference>
<reference evidence="12 13" key="1">
    <citation type="submission" date="2018-10" db="EMBL/GenBank/DDBJ databases">
        <authorList>
            <person name="Criscuolo A."/>
        </authorList>
    </citation>
    <scope>NUCLEOTIDE SEQUENCE [LARGE SCALE GENOMIC DNA]</scope>
    <source>
        <strain evidence="12">DnA1</strain>
    </source>
</reference>
<dbReference type="NCBIfam" id="TIGR01017">
    <property type="entry name" value="rpsD_bact"/>
    <property type="match status" value="1"/>
</dbReference>
<evidence type="ECO:0000313" key="12">
    <source>
        <dbReference type="EMBL" id="VCU69179.1"/>
    </source>
</evidence>
<dbReference type="InterPro" id="IPR002942">
    <property type="entry name" value="S4_RNA-bd"/>
</dbReference>
<keyword evidence="4 7" id="KW-0689">Ribosomal protein</keyword>
<comment type="subunit">
    <text evidence="7">Part of the 30S ribosomal subunit. Contacts protein S5. The interaction surface between S4 and S5 is involved in control of translational fidelity.</text>
</comment>
<dbReference type="PROSITE" id="PS50889">
    <property type="entry name" value="S4"/>
    <property type="match status" value="1"/>
</dbReference>
<dbReference type="GO" id="GO:0006412">
    <property type="term" value="P:translation"/>
    <property type="evidence" value="ECO:0007669"/>
    <property type="project" value="UniProtKB-UniRule"/>
</dbReference>